<feature type="repeat" description="ANK" evidence="11">
    <location>
        <begin position="81"/>
        <end position="113"/>
    </location>
</feature>
<keyword evidence="5" id="KW-0107">Calcium channel</keyword>
<dbReference type="InterPro" id="IPR024862">
    <property type="entry name" value="TRPV"/>
</dbReference>
<evidence type="ECO:0000256" key="11">
    <source>
        <dbReference type="PROSITE-ProRule" id="PRU00023"/>
    </source>
</evidence>
<dbReference type="PROSITE" id="PS50297">
    <property type="entry name" value="ANK_REP_REGION"/>
    <property type="match status" value="1"/>
</dbReference>
<keyword evidence="8 11" id="KW-0040">ANK repeat</keyword>
<dbReference type="Gene3D" id="1.25.40.20">
    <property type="entry name" value="Ankyrin repeat-containing domain"/>
    <property type="match status" value="1"/>
</dbReference>
<accession>A0ABN9L255</accession>
<reference evidence="12" key="1">
    <citation type="submission" date="2023-07" db="EMBL/GenBank/DDBJ databases">
        <authorList>
            <person name="Stuckert A."/>
        </authorList>
    </citation>
    <scope>NUCLEOTIDE SEQUENCE</scope>
</reference>
<evidence type="ECO:0000256" key="9">
    <source>
        <dbReference type="ARBA" id="ARBA00023065"/>
    </source>
</evidence>
<evidence type="ECO:0000313" key="12">
    <source>
        <dbReference type="EMBL" id="CAJ0929603.1"/>
    </source>
</evidence>
<organism evidence="12 13">
    <name type="scientific">Ranitomeya imitator</name>
    <name type="common">mimic poison frog</name>
    <dbReference type="NCBI Taxonomy" id="111125"/>
    <lineage>
        <taxon>Eukaryota</taxon>
        <taxon>Metazoa</taxon>
        <taxon>Chordata</taxon>
        <taxon>Craniata</taxon>
        <taxon>Vertebrata</taxon>
        <taxon>Euteleostomi</taxon>
        <taxon>Amphibia</taxon>
        <taxon>Batrachia</taxon>
        <taxon>Anura</taxon>
        <taxon>Neobatrachia</taxon>
        <taxon>Hyloidea</taxon>
        <taxon>Dendrobatidae</taxon>
        <taxon>Dendrobatinae</taxon>
        <taxon>Ranitomeya</taxon>
    </lineage>
</organism>
<comment type="caution">
    <text evidence="12">The sequence shown here is derived from an EMBL/GenBank/DDBJ whole genome shotgun (WGS) entry which is preliminary data.</text>
</comment>
<keyword evidence="2" id="KW-0813">Transport</keyword>
<keyword evidence="4" id="KW-0109">Calcium transport</keyword>
<dbReference type="PANTHER" id="PTHR10582:SF6">
    <property type="entry name" value="TRANSIENT RECEPTOR POTENTIAL CATION CHANNEL SUBFAMILY V MEMBER 3"/>
    <property type="match status" value="1"/>
</dbReference>
<feature type="non-terminal residue" evidence="12">
    <location>
        <position position="1"/>
    </location>
</feature>
<dbReference type="PROSITE" id="PS50088">
    <property type="entry name" value="ANK_REPEAT"/>
    <property type="match status" value="1"/>
</dbReference>
<dbReference type="InterPro" id="IPR002110">
    <property type="entry name" value="Ankyrin_rpt"/>
</dbReference>
<dbReference type="SMART" id="SM00248">
    <property type="entry name" value="ANK"/>
    <property type="match status" value="2"/>
</dbReference>
<dbReference type="Pfam" id="PF12796">
    <property type="entry name" value="Ank_2"/>
    <property type="match status" value="1"/>
</dbReference>
<keyword evidence="7" id="KW-0106">Calcium</keyword>
<protein>
    <submittedName>
        <fullName evidence="12">Uncharacterized protein</fullName>
    </submittedName>
</protein>
<dbReference type="EMBL" id="CAUEEQ010005989">
    <property type="protein sequence ID" value="CAJ0929603.1"/>
    <property type="molecule type" value="Genomic_DNA"/>
</dbReference>
<evidence type="ECO:0000313" key="13">
    <source>
        <dbReference type="Proteomes" id="UP001176940"/>
    </source>
</evidence>
<gene>
    <name evidence="12" type="ORF">RIMI_LOCUS3873207</name>
</gene>
<proteinExistence type="predicted"/>
<evidence type="ECO:0000256" key="7">
    <source>
        <dbReference type="ARBA" id="ARBA00022837"/>
    </source>
</evidence>
<dbReference type="InterPro" id="IPR036770">
    <property type="entry name" value="Ankyrin_rpt-contain_sf"/>
</dbReference>
<keyword evidence="10" id="KW-0407">Ion channel</keyword>
<evidence type="ECO:0000256" key="5">
    <source>
        <dbReference type="ARBA" id="ARBA00022673"/>
    </source>
</evidence>
<dbReference type="SUPFAM" id="SSF48403">
    <property type="entry name" value="Ankyrin repeat"/>
    <property type="match status" value="1"/>
</dbReference>
<keyword evidence="6" id="KW-0677">Repeat</keyword>
<keyword evidence="3" id="KW-1003">Cell membrane</keyword>
<sequence length="130" mass="14937">FLMCRLTSKDTGKTCLMKALLNINGKTPKIVHILISFTEKHGFLDRFINAEYTEENYRAIPTYILTMGGADRWRGSFEMIGGQTALHIAIERRQNKIVKYLLDKGAKVNVRAHGLFFNPKSRNYGFYFGK</sequence>
<dbReference type="PANTHER" id="PTHR10582">
    <property type="entry name" value="TRANSIENT RECEPTOR POTENTIAL ION CHANNEL PROTEIN"/>
    <property type="match status" value="1"/>
</dbReference>
<evidence type="ECO:0000256" key="8">
    <source>
        <dbReference type="ARBA" id="ARBA00023043"/>
    </source>
</evidence>
<evidence type="ECO:0000256" key="4">
    <source>
        <dbReference type="ARBA" id="ARBA00022568"/>
    </source>
</evidence>
<keyword evidence="3" id="KW-0472">Membrane</keyword>
<evidence type="ECO:0000256" key="3">
    <source>
        <dbReference type="ARBA" id="ARBA00022475"/>
    </source>
</evidence>
<evidence type="ECO:0000256" key="10">
    <source>
        <dbReference type="ARBA" id="ARBA00023303"/>
    </source>
</evidence>
<keyword evidence="13" id="KW-1185">Reference proteome</keyword>
<evidence type="ECO:0000256" key="1">
    <source>
        <dbReference type="ARBA" id="ARBA00004651"/>
    </source>
</evidence>
<keyword evidence="9" id="KW-0406">Ion transport</keyword>
<evidence type="ECO:0000256" key="6">
    <source>
        <dbReference type="ARBA" id="ARBA00022737"/>
    </source>
</evidence>
<name>A0ABN9L255_9NEOB</name>
<evidence type="ECO:0000256" key="2">
    <source>
        <dbReference type="ARBA" id="ARBA00022448"/>
    </source>
</evidence>
<comment type="subcellular location">
    <subcellularLocation>
        <location evidence="1">Cell membrane</location>
        <topology evidence="1">Multi-pass membrane protein</topology>
    </subcellularLocation>
</comment>
<dbReference type="Proteomes" id="UP001176940">
    <property type="component" value="Unassembled WGS sequence"/>
</dbReference>